<dbReference type="RefSeq" id="WP_221674125.1">
    <property type="nucleotide sequence ID" value="NZ_JARPYF010000001.1"/>
</dbReference>
<dbReference type="Proteomes" id="UP001252875">
    <property type="component" value="Unassembled WGS sequence"/>
</dbReference>
<dbReference type="PANTHER" id="PTHR33885:SF3">
    <property type="entry name" value="PHAGE SHOCK PROTEIN C"/>
    <property type="match status" value="1"/>
</dbReference>
<feature type="region of interest" description="Disordered" evidence="6">
    <location>
        <begin position="68"/>
        <end position="96"/>
    </location>
</feature>
<accession>A0ABU3EUG2</accession>
<evidence type="ECO:0000259" key="8">
    <source>
        <dbReference type="Pfam" id="PF04024"/>
    </source>
</evidence>
<dbReference type="PANTHER" id="PTHR33885">
    <property type="entry name" value="PHAGE SHOCK PROTEIN C"/>
    <property type="match status" value="1"/>
</dbReference>
<dbReference type="InterPro" id="IPR052027">
    <property type="entry name" value="PspC"/>
</dbReference>
<comment type="subcellular location">
    <subcellularLocation>
        <location evidence="1">Cell membrane</location>
        <topology evidence="1">Single-pass membrane protein</topology>
    </subcellularLocation>
</comment>
<dbReference type="Pfam" id="PF04024">
    <property type="entry name" value="PspC"/>
    <property type="match status" value="1"/>
</dbReference>
<evidence type="ECO:0000256" key="1">
    <source>
        <dbReference type="ARBA" id="ARBA00004162"/>
    </source>
</evidence>
<evidence type="ECO:0000256" key="5">
    <source>
        <dbReference type="ARBA" id="ARBA00023136"/>
    </source>
</evidence>
<evidence type="ECO:0000256" key="3">
    <source>
        <dbReference type="ARBA" id="ARBA00022692"/>
    </source>
</evidence>
<feature type="compositionally biased region" description="Acidic residues" evidence="6">
    <location>
        <begin position="87"/>
        <end position="96"/>
    </location>
</feature>
<organism evidence="9 10">
    <name type="scientific">Enterococcus hulanensis</name>
    <dbReference type="NCBI Taxonomy" id="2559929"/>
    <lineage>
        <taxon>Bacteria</taxon>
        <taxon>Bacillati</taxon>
        <taxon>Bacillota</taxon>
        <taxon>Bacilli</taxon>
        <taxon>Lactobacillales</taxon>
        <taxon>Enterococcaceae</taxon>
        <taxon>Enterococcus</taxon>
    </lineage>
</organism>
<keyword evidence="4 7" id="KW-1133">Transmembrane helix</keyword>
<dbReference type="EMBL" id="JARPYI010000001">
    <property type="protein sequence ID" value="MDT2598511.1"/>
    <property type="molecule type" value="Genomic_DNA"/>
</dbReference>
<keyword evidence="3 7" id="KW-0812">Transmembrane</keyword>
<sequence length="96" mass="11258">MRKRLTKSHTNRMLTGTIAGIAEYFEIDPTIARVIFVFLNFILAGTPILLYILLVLIIPKANNGESAYRENYERPRRTKAQRRRADIEEEENWSDF</sequence>
<evidence type="ECO:0000256" key="6">
    <source>
        <dbReference type="SAM" id="MobiDB-lite"/>
    </source>
</evidence>
<evidence type="ECO:0000256" key="4">
    <source>
        <dbReference type="ARBA" id="ARBA00022989"/>
    </source>
</evidence>
<keyword evidence="10" id="KW-1185">Reference proteome</keyword>
<keyword evidence="2" id="KW-1003">Cell membrane</keyword>
<dbReference type="InterPro" id="IPR007168">
    <property type="entry name" value="Phageshock_PspC_N"/>
</dbReference>
<evidence type="ECO:0000256" key="7">
    <source>
        <dbReference type="SAM" id="Phobius"/>
    </source>
</evidence>
<evidence type="ECO:0000313" key="10">
    <source>
        <dbReference type="Proteomes" id="UP001252875"/>
    </source>
</evidence>
<evidence type="ECO:0000313" key="9">
    <source>
        <dbReference type="EMBL" id="MDT2598511.1"/>
    </source>
</evidence>
<comment type="caution">
    <text evidence="9">The sequence shown here is derived from an EMBL/GenBank/DDBJ whole genome shotgun (WGS) entry which is preliminary data.</text>
</comment>
<reference evidence="9 10" key="1">
    <citation type="submission" date="2023-03" db="EMBL/GenBank/DDBJ databases">
        <authorList>
            <person name="Shen W."/>
            <person name="Cai J."/>
        </authorList>
    </citation>
    <scope>NUCLEOTIDE SEQUENCE [LARGE SCALE GENOMIC DNA]</scope>
    <source>
        <strain evidence="9 10">D6-4</strain>
    </source>
</reference>
<keyword evidence="5 7" id="KW-0472">Membrane</keyword>
<feature type="domain" description="Phage shock protein PspC N-terminal" evidence="8">
    <location>
        <begin position="3"/>
        <end position="61"/>
    </location>
</feature>
<feature type="transmembrane region" description="Helical" evidence="7">
    <location>
        <begin position="34"/>
        <end position="58"/>
    </location>
</feature>
<name>A0ABU3EUG2_9ENTE</name>
<proteinExistence type="predicted"/>
<protein>
    <submittedName>
        <fullName evidence="9">PspC domain-containing protein</fullName>
    </submittedName>
</protein>
<evidence type="ECO:0000256" key="2">
    <source>
        <dbReference type="ARBA" id="ARBA00022475"/>
    </source>
</evidence>
<gene>
    <name evidence="9" type="ORF">P7D85_01920</name>
</gene>